<evidence type="ECO:0000313" key="7">
    <source>
        <dbReference type="Proteomes" id="UP001205890"/>
    </source>
</evidence>
<keyword evidence="1" id="KW-0805">Transcription regulation</keyword>
<dbReference type="InterPro" id="IPR018490">
    <property type="entry name" value="cNMP-bd_dom_sf"/>
</dbReference>
<dbReference type="Pfam" id="PF00027">
    <property type="entry name" value="cNMP_binding"/>
    <property type="match status" value="1"/>
</dbReference>
<keyword evidence="2" id="KW-0238">DNA-binding</keyword>
<dbReference type="Gene3D" id="2.60.120.10">
    <property type="entry name" value="Jelly Rolls"/>
    <property type="match status" value="1"/>
</dbReference>
<reference evidence="6 7" key="1">
    <citation type="submission" date="2022-07" db="EMBL/GenBank/DDBJ databases">
        <authorList>
            <person name="Li W.-J."/>
            <person name="Deng Q.-Q."/>
        </authorList>
    </citation>
    <scope>NUCLEOTIDE SEQUENCE [LARGE SCALE GENOMIC DNA]</scope>
    <source>
        <strain evidence="6 7">SYSU M60028</strain>
    </source>
</reference>
<sequence length="202" mass="21886">MLPSGVVIEEQGQHPETLQFLLEGDVQMYARAVGRTSTVELIAAPDAIALAAVVASEPVLASYVTLTKCRLLAINANAVRTRLGEDAAFGAAIARLLATQGRRRIRSLYNHKLRTGVERLASWVLVKWIEAGKVEAFRRPIKKQVLASLLGLTPESLSRCCGQLEQHGATLDGAEIKVFDPARLAILAQPDHLIDGISLSHH</sequence>
<evidence type="ECO:0000256" key="2">
    <source>
        <dbReference type="ARBA" id="ARBA00023125"/>
    </source>
</evidence>
<dbReference type="InterPro" id="IPR036390">
    <property type="entry name" value="WH_DNA-bd_sf"/>
</dbReference>
<evidence type="ECO:0000256" key="1">
    <source>
        <dbReference type="ARBA" id="ARBA00023015"/>
    </source>
</evidence>
<accession>A0ABT1LFJ3</accession>
<comment type="caution">
    <text evidence="6">The sequence shown here is derived from an EMBL/GenBank/DDBJ whole genome shotgun (WGS) entry which is preliminary data.</text>
</comment>
<dbReference type="Pfam" id="PF13545">
    <property type="entry name" value="HTH_Crp_2"/>
    <property type="match status" value="1"/>
</dbReference>
<evidence type="ECO:0000256" key="3">
    <source>
        <dbReference type="ARBA" id="ARBA00023163"/>
    </source>
</evidence>
<evidence type="ECO:0000259" key="5">
    <source>
        <dbReference type="PROSITE" id="PS51063"/>
    </source>
</evidence>
<feature type="domain" description="Cyclic nucleotide-binding" evidence="4">
    <location>
        <begin position="1"/>
        <end position="84"/>
    </location>
</feature>
<name>A0ABT1LFJ3_9HYPH</name>
<dbReference type="SUPFAM" id="SSF46785">
    <property type="entry name" value="Winged helix' DNA-binding domain"/>
    <property type="match status" value="1"/>
</dbReference>
<dbReference type="PROSITE" id="PS51063">
    <property type="entry name" value="HTH_CRP_2"/>
    <property type="match status" value="1"/>
</dbReference>
<dbReference type="InterPro" id="IPR000595">
    <property type="entry name" value="cNMP-bd_dom"/>
</dbReference>
<dbReference type="Gene3D" id="1.10.10.10">
    <property type="entry name" value="Winged helix-like DNA-binding domain superfamily/Winged helix DNA-binding domain"/>
    <property type="match status" value="1"/>
</dbReference>
<keyword evidence="3" id="KW-0804">Transcription</keyword>
<gene>
    <name evidence="6" type="ORF">NK718_17260</name>
</gene>
<feature type="domain" description="HTH crp-type" evidence="5">
    <location>
        <begin position="114"/>
        <end position="182"/>
    </location>
</feature>
<dbReference type="InterPro" id="IPR036388">
    <property type="entry name" value="WH-like_DNA-bd_sf"/>
</dbReference>
<dbReference type="InterPro" id="IPR014710">
    <property type="entry name" value="RmlC-like_jellyroll"/>
</dbReference>
<evidence type="ECO:0000259" key="4">
    <source>
        <dbReference type="PROSITE" id="PS50042"/>
    </source>
</evidence>
<dbReference type="EMBL" id="JANCLU010000019">
    <property type="protein sequence ID" value="MCP8940277.1"/>
    <property type="molecule type" value="Genomic_DNA"/>
</dbReference>
<dbReference type="SUPFAM" id="SSF51206">
    <property type="entry name" value="cAMP-binding domain-like"/>
    <property type="match status" value="1"/>
</dbReference>
<evidence type="ECO:0000313" key="6">
    <source>
        <dbReference type="EMBL" id="MCP8940277.1"/>
    </source>
</evidence>
<dbReference type="PROSITE" id="PS50042">
    <property type="entry name" value="CNMP_BINDING_3"/>
    <property type="match status" value="1"/>
</dbReference>
<dbReference type="InterPro" id="IPR012318">
    <property type="entry name" value="HTH_CRP"/>
</dbReference>
<dbReference type="RefSeq" id="WP_254744802.1">
    <property type="nucleotide sequence ID" value="NZ_JANCLU010000019.1"/>
</dbReference>
<proteinExistence type="predicted"/>
<dbReference type="Proteomes" id="UP001205890">
    <property type="component" value="Unassembled WGS sequence"/>
</dbReference>
<protein>
    <submittedName>
        <fullName evidence="6">Helix-turn-helix domain-containing protein</fullName>
    </submittedName>
</protein>
<organism evidence="6 7">
    <name type="scientific">Alsobacter ponti</name>
    <dbReference type="NCBI Taxonomy" id="2962936"/>
    <lineage>
        <taxon>Bacteria</taxon>
        <taxon>Pseudomonadati</taxon>
        <taxon>Pseudomonadota</taxon>
        <taxon>Alphaproteobacteria</taxon>
        <taxon>Hyphomicrobiales</taxon>
        <taxon>Alsobacteraceae</taxon>
        <taxon>Alsobacter</taxon>
    </lineage>
</organism>
<keyword evidence="7" id="KW-1185">Reference proteome</keyword>